<dbReference type="GO" id="GO:0004460">
    <property type="term" value="F:L-lactate dehydrogenase (cytochrome) activity"/>
    <property type="evidence" value="ECO:0007669"/>
    <property type="project" value="UniProtKB-EC"/>
</dbReference>
<dbReference type="SUPFAM" id="SSF55856">
    <property type="entry name" value="Cytochrome b5-like heme/steroid binding domain"/>
    <property type="match status" value="1"/>
</dbReference>
<evidence type="ECO:0000256" key="3">
    <source>
        <dbReference type="ARBA" id="ARBA00004569"/>
    </source>
</evidence>
<name>A0A1Y1UFX5_9TREE</name>
<dbReference type="FunFam" id="3.20.20.70:FF:000062">
    <property type="entry name" value="Cytochrome b2, mitochondrial, putative"/>
    <property type="match status" value="1"/>
</dbReference>
<dbReference type="RefSeq" id="XP_021871022.1">
    <property type="nucleotide sequence ID" value="XM_022018847.1"/>
</dbReference>
<dbReference type="FunFam" id="3.10.120.10:FF:000009">
    <property type="entry name" value="Cytochrome b2, mitochondrial, putative"/>
    <property type="match status" value="1"/>
</dbReference>
<comment type="cofactor">
    <cofactor evidence="2">
        <name>heme b</name>
        <dbReference type="ChEBI" id="CHEBI:60344"/>
    </cofactor>
</comment>
<keyword evidence="11" id="KW-0560">Oxidoreductase</keyword>
<evidence type="ECO:0000256" key="15">
    <source>
        <dbReference type="ARBA" id="ARBA00061137"/>
    </source>
</evidence>
<evidence type="ECO:0000259" key="24">
    <source>
        <dbReference type="PROSITE" id="PS51349"/>
    </source>
</evidence>
<organism evidence="25 26">
    <name type="scientific">Kockovaella imperatae</name>
    <dbReference type="NCBI Taxonomy" id="4999"/>
    <lineage>
        <taxon>Eukaryota</taxon>
        <taxon>Fungi</taxon>
        <taxon>Dikarya</taxon>
        <taxon>Basidiomycota</taxon>
        <taxon>Agaricomycotina</taxon>
        <taxon>Tremellomycetes</taxon>
        <taxon>Tremellales</taxon>
        <taxon>Cuniculitremaceae</taxon>
        <taxon>Kockovaella</taxon>
    </lineage>
</organism>
<dbReference type="SMART" id="SM01117">
    <property type="entry name" value="Cyt-b5"/>
    <property type="match status" value="1"/>
</dbReference>
<sequence>MSLRSTAFKLTRLTARQVPRRTIPSRPLTNSSSSFSVNAAATVAVGAAALLTIAYTSRTVLLEDKDKGLSSRVDHLPGTKQPGGQKLISFQEVAKHTSSDDCWVIIEGKIYNVTDFLEQHPGGAGVILQNAGKDATKIFQPLHPPDALDQLDPSAYLGPVDPTTVPKPEKTEPTEEEKRIEEARKKLPPAESMLLIDDFERWAEKVMSTTAWAYYKSAADREITAEENVDAFRRYFFRPRILSGVGAGSTEATFMGLKSTIPIFISPAAMAKLGHPLGEVNLTKGAGECGIIQGISINASCGLDEIMNARKDGQKVMFQIYLNKDRKASEALLKKVTDLGASAIIFTVDAAWPSKRTMDDRAKKAQLDVPAGNASSGSSKAPLGVSKAISGYQDRDLTWSDIPFIKKHTNLPIIVKGVQCVEDVEECVKAGVQGVIISNHGGRQCDYAPAPIDVLYELRANRPDLFDKIEVMMDGGVRSGADVVKALALGAKAVGLGRPFLYANGTHGQEGVERVCEILEEEITNTMRNCGAKTIADLKPEMVGPAGPWVKGNMSPWREAKL</sequence>
<dbReference type="GO" id="GO:0006089">
    <property type="term" value="P:lactate metabolic process"/>
    <property type="evidence" value="ECO:0007669"/>
    <property type="project" value="TreeGrafter"/>
</dbReference>
<dbReference type="STRING" id="4999.A0A1Y1UFX5"/>
<keyword evidence="6" id="KW-0349">Heme</keyword>
<proteinExistence type="inferred from homology"/>
<evidence type="ECO:0000256" key="8">
    <source>
        <dbReference type="ARBA" id="ARBA00022643"/>
    </source>
</evidence>
<evidence type="ECO:0000256" key="2">
    <source>
        <dbReference type="ARBA" id="ARBA00001970"/>
    </source>
</evidence>
<keyword evidence="10" id="KW-0809">Transit peptide</keyword>
<comment type="similarity">
    <text evidence="15">In the C-terminal section; belongs to the FMN-dependent alpha-hydroxy acid dehydrogenase family.</text>
</comment>
<comment type="similarity">
    <text evidence="16">In the N-terminal section; belongs to the cytochrome b5 family.</text>
</comment>
<comment type="cofactor">
    <cofactor evidence="1">
        <name>FMN</name>
        <dbReference type="ChEBI" id="CHEBI:58210"/>
    </cofactor>
</comment>
<dbReference type="FunCoup" id="A0A1Y1UFX5">
    <property type="interactions" value="85"/>
</dbReference>
<evidence type="ECO:0000256" key="7">
    <source>
        <dbReference type="ARBA" id="ARBA00022630"/>
    </source>
</evidence>
<dbReference type="InterPro" id="IPR037458">
    <property type="entry name" value="L-MDH/L-LDH_FMN-bd"/>
</dbReference>
<comment type="subunit">
    <text evidence="4">Homotetramer.</text>
</comment>
<dbReference type="InterPro" id="IPR036400">
    <property type="entry name" value="Cyt_B5-like_heme/steroid_sf"/>
</dbReference>
<keyword evidence="12" id="KW-0408">Iron</keyword>
<accession>A0A1Y1UFX5</accession>
<feature type="region of interest" description="Disordered" evidence="22">
    <location>
        <begin position="158"/>
        <end position="183"/>
    </location>
</feature>
<keyword evidence="5" id="KW-0813">Transport</keyword>
<keyword evidence="8" id="KW-0288">FMN</keyword>
<keyword evidence="13" id="KW-0496">Mitochondrion</keyword>
<evidence type="ECO:0000256" key="4">
    <source>
        <dbReference type="ARBA" id="ARBA00011881"/>
    </source>
</evidence>
<comment type="catalytic activity">
    <reaction evidence="14">
        <text>(S)-lactate + 2 Fe(III)-[cytochrome c] = 2 Fe(II)-[cytochrome c] + pyruvate + 2 H(+)</text>
        <dbReference type="Rhea" id="RHEA:19909"/>
        <dbReference type="Rhea" id="RHEA-COMP:10350"/>
        <dbReference type="Rhea" id="RHEA-COMP:14399"/>
        <dbReference type="ChEBI" id="CHEBI:15361"/>
        <dbReference type="ChEBI" id="CHEBI:15378"/>
        <dbReference type="ChEBI" id="CHEBI:16651"/>
        <dbReference type="ChEBI" id="CHEBI:29033"/>
        <dbReference type="ChEBI" id="CHEBI:29034"/>
        <dbReference type="EC" id="1.1.2.3"/>
    </reaction>
    <physiologicalReaction direction="left-to-right" evidence="14">
        <dbReference type="Rhea" id="RHEA:19910"/>
    </physiologicalReaction>
</comment>
<dbReference type="EMBL" id="NBSH01000007">
    <property type="protein sequence ID" value="ORX36953.1"/>
    <property type="molecule type" value="Genomic_DNA"/>
</dbReference>
<dbReference type="PANTHER" id="PTHR10578:SF101">
    <property type="entry name" value="L-LACTATE DEHYDROGENASE (CYTOCHROME B2)"/>
    <property type="match status" value="1"/>
</dbReference>
<keyword evidence="26" id="KW-1185">Reference proteome</keyword>
<dbReference type="PROSITE" id="PS00557">
    <property type="entry name" value="FMN_HYDROXY_ACID_DH_1"/>
    <property type="match status" value="1"/>
</dbReference>
<gene>
    <name evidence="25" type="ORF">BD324DRAFT_656707</name>
</gene>
<dbReference type="SUPFAM" id="SSF51395">
    <property type="entry name" value="FMN-linked oxidoreductases"/>
    <property type="match status" value="1"/>
</dbReference>
<dbReference type="PRINTS" id="PR00363">
    <property type="entry name" value="CYTOCHROMEB5"/>
</dbReference>
<evidence type="ECO:0000256" key="10">
    <source>
        <dbReference type="ARBA" id="ARBA00022946"/>
    </source>
</evidence>
<dbReference type="InParanoid" id="A0A1Y1UFX5"/>
<evidence type="ECO:0000256" key="6">
    <source>
        <dbReference type="ARBA" id="ARBA00022617"/>
    </source>
</evidence>
<evidence type="ECO:0000256" key="12">
    <source>
        <dbReference type="ARBA" id="ARBA00023004"/>
    </source>
</evidence>
<evidence type="ECO:0000313" key="26">
    <source>
        <dbReference type="Proteomes" id="UP000193218"/>
    </source>
</evidence>
<evidence type="ECO:0000256" key="22">
    <source>
        <dbReference type="SAM" id="MobiDB-lite"/>
    </source>
</evidence>
<dbReference type="CDD" id="cd02922">
    <property type="entry name" value="FCB2_FMN"/>
    <property type="match status" value="1"/>
</dbReference>
<dbReference type="PANTHER" id="PTHR10578">
    <property type="entry name" value="S -2-HYDROXY-ACID OXIDASE-RELATED"/>
    <property type="match status" value="1"/>
</dbReference>
<dbReference type="OrthoDB" id="1925334at2759"/>
<dbReference type="InterPro" id="IPR013785">
    <property type="entry name" value="Aldolase_TIM"/>
</dbReference>
<keyword evidence="7" id="KW-0285">Flavoprotein</keyword>
<comment type="subcellular location">
    <subcellularLocation>
        <location evidence="3">Mitochondrion intermembrane space</location>
    </subcellularLocation>
</comment>
<evidence type="ECO:0000256" key="1">
    <source>
        <dbReference type="ARBA" id="ARBA00001917"/>
    </source>
</evidence>
<dbReference type="InterPro" id="IPR000262">
    <property type="entry name" value="FMN-dep_DH"/>
</dbReference>
<feature type="domain" description="Cytochrome b5 heme-binding" evidence="23">
    <location>
        <begin position="85"/>
        <end position="161"/>
    </location>
</feature>
<evidence type="ECO:0000256" key="20">
    <source>
        <dbReference type="ARBA" id="ARBA00078774"/>
    </source>
</evidence>
<evidence type="ECO:0000256" key="17">
    <source>
        <dbReference type="ARBA" id="ARBA00066458"/>
    </source>
</evidence>
<dbReference type="InterPro" id="IPR008259">
    <property type="entry name" value="FMN_hydac_DH_AS"/>
</dbReference>
<evidence type="ECO:0000256" key="14">
    <source>
        <dbReference type="ARBA" id="ARBA00052399"/>
    </source>
</evidence>
<dbReference type="Pfam" id="PF01070">
    <property type="entry name" value="FMN_dh"/>
    <property type="match status" value="1"/>
</dbReference>
<protein>
    <recommendedName>
        <fullName evidence="18">L-lactate dehydrogenase (cytochrome)</fullName>
        <ecNumber evidence="17">1.1.2.3</ecNumber>
    </recommendedName>
    <alternativeName>
        <fullName evidence="20">Cytochrome b2</fullName>
    </alternativeName>
    <alternativeName>
        <fullName evidence="19">Flavocytochrome b2</fullName>
    </alternativeName>
    <alternativeName>
        <fullName evidence="21">L-lactate ferricytochrome c oxidoreductase</fullName>
    </alternativeName>
</protein>
<evidence type="ECO:0000259" key="23">
    <source>
        <dbReference type="PROSITE" id="PS50255"/>
    </source>
</evidence>
<comment type="caution">
    <text evidence="25">The sequence shown here is derived from an EMBL/GenBank/DDBJ whole genome shotgun (WGS) entry which is preliminary data.</text>
</comment>
<evidence type="ECO:0000256" key="13">
    <source>
        <dbReference type="ARBA" id="ARBA00023128"/>
    </source>
</evidence>
<dbReference type="GO" id="GO:0046872">
    <property type="term" value="F:metal ion binding"/>
    <property type="evidence" value="ECO:0007669"/>
    <property type="project" value="UniProtKB-KW"/>
</dbReference>
<dbReference type="PROSITE" id="PS51349">
    <property type="entry name" value="FMN_HYDROXY_ACID_DH_2"/>
    <property type="match status" value="1"/>
</dbReference>
<dbReference type="Pfam" id="PF00173">
    <property type="entry name" value="Cyt-b5"/>
    <property type="match status" value="1"/>
</dbReference>
<reference evidence="25 26" key="1">
    <citation type="submission" date="2017-03" db="EMBL/GenBank/DDBJ databases">
        <title>Widespread Adenine N6-methylation of Active Genes in Fungi.</title>
        <authorList>
            <consortium name="DOE Joint Genome Institute"/>
            <person name="Mondo S.J."/>
            <person name="Dannebaum R.O."/>
            <person name="Kuo R.C."/>
            <person name="Louie K.B."/>
            <person name="Bewick A.J."/>
            <person name="Labutti K."/>
            <person name="Haridas S."/>
            <person name="Kuo A."/>
            <person name="Salamov A."/>
            <person name="Ahrendt S.R."/>
            <person name="Lau R."/>
            <person name="Bowen B.P."/>
            <person name="Lipzen A."/>
            <person name="Sullivan W."/>
            <person name="Andreopoulos W.B."/>
            <person name="Clum A."/>
            <person name="Lindquist E."/>
            <person name="Daum C."/>
            <person name="Northen T.R."/>
            <person name="Ramamoorthy G."/>
            <person name="Schmitz R.J."/>
            <person name="Gryganskyi A."/>
            <person name="Culley D."/>
            <person name="Magnuson J."/>
            <person name="James T.Y."/>
            <person name="O'Malley M.A."/>
            <person name="Stajich J.E."/>
            <person name="Spatafora J.W."/>
            <person name="Visel A."/>
            <person name="Grigoriev I.V."/>
        </authorList>
    </citation>
    <scope>NUCLEOTIDE SEQUENCE [LARGE SCALE GENOMIC DNA]</scope>
    <source>
        <strain evidence="25 26">NRRL Y-17943</strain>
    </source>
</reference>
<keyword evidence="9" id="KW-0479">Metal-binding</keyword>
<dbReference type="AlphaFoldDB" id="A0A1Y1UFX5"/>
<evidence type="ECO:0000256" key="18">
    <source>
        <dbReference type="ARBA" id="ARBA00068515"/>
    </source>
</evidence>
<evidence type="ECO:0000256" key="9">
    <source>
        <dbReference type="ARBA" id="ARBA00022723"/>
    </source>
</evidence>
<dbReference type="GO" id="GO:0005758">
    <property type="term" value="C:mitochondrial intermembrane space"/>
    <property type="evidence" value="ECO:0007669"/>
    <property type="project" value="UniProtKB-SubCell"/>
</dbReference>
<feature type="compositionally biased region" description="Basic and acidic residues" evidence="22">
    <location>
        <begin position="167"/>
        <end position="183"/>
    </location>
</feature>
<dbReference type="Gene3D" id="3.20.20.70">
    <property type="entry name" value="Aldolase class I"/>
    <property type="match status" value="1"/>
</dbReference>
<dbReference type="InterPro" id="IPR001199">
    <property type="entry name" value="Cyt_B5-like_heme/steroid-bd"/>
</dbReference>
<evidence type="ECO:0000256" key="16">
    <source>
        <dbReference type="ARBA" id="ARBA00061589"/>
    </source>
</evidence>
<evidence type="ECO:0000256" key="21">
    <source>
        <dbReference type="ARBA" id="ARBA00078938"/>
    </source>
</evidence>
<evidence type="ECO:0000313" key="25">
    <source>
        <dbReference type="EMBL" id="ORX36953.1"/>
    </source>
</evidence>
<evidence type="ECO:0000256" key="11">
    <source>
        <dbReference type="ARBA" id="ARBA00023002"/>
    </source>
</evidence>
<dbReference type="PROSITE" id="PS50255">
    <property type="entry name" value="CYTOCHROME_B5_2"/>
    <property type="match status" value="1"/>
</dbReference>
<evidence type="ECO:0000256" key="5">
    <source>
        <dbReference type="ARBA" id="ARBA00022448"/>
    </source>
</evidence>
<dbReference type="Proteomes" id="UP000193218">
    <property type="component" value="Unassembled WGS sequence"/>
</dbReference>
<dbReference type="EC" id="1.1.2.3" evidence="17"/>
<dbReference type="InterPro" id="IPR037396">
    <property type="entry name" value="FMN_HAD"/>
</dbReference>
<feature type="domain" description="FMN hydroxy acid dehydrogenase" evidence="24">
    <location>
        <begin position="188"/>
        <end position="548"/>
    </location>
</feature>
<dbReference type="GeneID" id="33560656"/>
<dbReference type="Gene3D" id="3.10.120.10">
    <property type="entry name" value="Cytochrome b5-like heme/steroid binding domain"/>
    <property type="match status" value="1"/>
</dbReference>
<evidence type="ECO:0000256" key="19">
    <source>
        <dbReference type="ARBA" id="ARBA00075949"/>
    </source>
</evidence>